<keyword evidence="3" id="KW-0949">S-adenosyl-L-methionine</keyword>
<dbReference type="EMBL" id="JABSTR010000001">
    <property type="protein sequence ID" value="KAH9362956.1"/>
    <property type="molecule type" value="Genomic_DNA"/>
</dbReference>
<keyword evidence="1" id="KW-0489">Methyltransferase</keyword>
<dbReference type="VEuPathDB" id="VectorBase:HLOH_056863"/>
<dbReference type="AlphaFoldDB" id="A0A9J6FLR3"/>
<comment type="caution">
    <text evidence="5">The sequence shown here is derived from an EMBL/GenBank/DDBJ whole genome shotgun (WGS) entry which is preliminary data.</text>
</comment>
<dbReference type="GO" id="GO:0008171">
    <property type="term" value="F:O-methyltransferase activity"/>
    <property type="evidence" value="ECO:0007669"/>
    <property type="project" value="InterPro"/>
</dbReference>
<gene>
    <name evidence="5" type="ORF">HPB48_014262</name>
</gene>
<accession>A0A9J6FLR3</accession>
<dbReference type="InterPro" id="IPR002935">
    <property type="entry name" value="SAM_O-MeTrfase"/>
</dbReference>
<keyword evidence="2" id="KW-0808">Transferase</keyword>
<dbReference type="Gene3D" id="3.40.50.150">
    <property type="entry name" value="Vaccinia Virus protein VP39"/>
    <property type="match status" value="1"/>
</dbReference>
<evidence type="ECO:0000313" key="5">
    <source>
        <dbReference type="EMBL" id="KAH9362956.1"/>
    </source>
</evidence>
<evidence type="ECO:0000256" key="1">
    <source>
        <dbReference type="ARBA" id="ARBA00022603"/>
    </source>
</evidence>
<evidence type="ECO:0000313" key="6">
    <source>
        <dbReference type="Proteomes" id="UP000821853"/>
    </source>
</evidence>
<organism evidence="5 6">
    <name type="scientific">Haemaphysalis longicornis</name>
    <name type="common">Bush tick</name>
    <dbReference type="NCBI Taxonomy" id="44386"/>
    <lineage>
        <taxon>Eukaryota</taxon>
        <taxon>Metazoa</taxon>
        <taxon>Ecdysozoa</taxon>
        <taxon>Arthropoda</taxon>
        <taxon>Chelicerata</taxon>
        <taxon>Arachnida</taxon>
        <taxon>Acari</taxon>
        <taxon>Parasitiformes</taxon>
        <taxon>Ixodida</taxon>
        <taxon>Ixodoidea</taxon>
        <taxon>Ixodidae</taxon>
        <taxon>Haemaphysalinae</taxon>
        <taxon>Haemaphysalis</taxon>
    </lineage>
</organism>
<reference evidence="5 6" key="1">
    <citation type="journal article" date="2020" name="Cell">
        <title>Large-Scale Comparative Analyses of Tick Genomes Elucidate Their Genetic Diversity and Vector Capacities.</title>
        <authorList>
            <consortium name="Tick Genome and Microbiome Consortium (TIGMIC)"/>
            <person name="Jia N."/>
            <person name="Wang J."/>
            <person name="Shi W."/>
            <person name="Du L."/>
            <person name="Sun Y."/>
            <person name="Zhan W."/>
            <person name="Jiang J.F."/>
            <person name="Wang Q."/>
            <person name="Zhang B."/>
            <person name="Ji P."/>
            <person name="Bell-Sakyi L."/>
            <person name="Cui X.M."/>
            <person name="Yuan T.T."/>
            <person name="Jiang B.G."/>
            <person name="Yang W.F."/>
            <person name="Lam T.T."/>
            <person name="Chang Q.C."/>
            <person name="Ding S.J."/>
            <person name="Wang X.J."/>
            <person name="Zhu J.G."/>
            <person name="Ruan X.D."/>
            <person name="Zhao L."/>
            <person name="Wei J.T."/>
            <person name="Ye R.Z."/>
            <person name="Que T.C."/>
            <person name="Du C.H."/>
            <person name="Zhou Y.H."/>
            <person name="Cheng J.X."/>
            <person name="Dai P.F."/>
            <person name="Guo W.B."/>
            <person name="Han X.H."/>
            <person name="Huang E.J."/>
            <person name="Li L.F."/>
            <person name="Wei W."/>
            <person name="Gao Y.C."/>
            <person name="Liu J.Z."/>
            <person name="Shao H.Z."/>
            <person name="Wang X."/>
            <person name="Wang C.C."/>
            <person name="Yang T.C."/>
            <person name="Huo Q.B."/>
            <person name="Li W."/>
            <person name="Chen H.Y."/>
            <person name="Chen S.E."/>
            <person name="Zhou L.G."/>
            <person name="Ni X.B."/>
            <person name="Tian J.H."/>
            <person name="Sheng Y."/>
            <person name="Liu T."/>
            <person name="Pan Y.S."/>
            <person name="Xia L.Y."/>
            <person name="Li J."/>
            <person name="Zhao F."/>
            <person name="Cao W.C."/>
        </authorList>
    </citation>
    <scope>NUCLEOTIDE SEQUENCE [LARGE SCALE GENOMIC DNA]</scope>
    <source>
        <strain evidence="5">HaeL-2018</strain>
    </source>
</reference>
<dbReference type="InterPro" id="IPR029063">
    <property type="entry name" value="SAM-dependent_MTases_sf"/>
</dbReference>
<dbReference type="OrthoDB" id="10251242at2759"/>
<dbReference type="GO" id="GO:0032259">
    <property type="term" value="P:methylation"/>
    <property type="evidence" value="ECO:0007669"/>
    <property type="project" value="UniProtKB-KW"/>
</dbReference>
<dbReference type="Proteomes" id="UP000821853">
    <property type="component" value="Chromosome 1"/>
</dbReference>
<proteinExistence type="inferred from homology"/>
<comment type="similarity">
    <text evidence="4">Belongs to the class I-like SAM-binding methyltransferase superfamily. Cation-dependent O-methyltransferase family.</text>
</comment>
<protein>
    <submittedName>
        <fullName evidence="5">Uncharacterized protein</fullName>
    </submittedName>
</protein>
<sequence>MGQLLTQKISTPQLCTFRVNQRFGKASLTCGSSWGDGRLRRRVRSRIISAGRGPLEPRQTEKKCVEGPLEEGFMWRLSPMEGCVILVLRTPLNVCAHVHSAKGVAKSTLRSSLSKAWIKEGKLVPGSLSVRSILVKHMTSTFRANGHAPGRPYSFVRFAIHVTTWVGGAAYARIITLNLNTQGGKCSKVLWDGTVYDENETSPDTVAIRKINEKIRTDDRVQACMLTIGDGLTLAMKK</sequence>
<evidence type="ECO:0000256" key="3">
    <source>
        <dbReference type="ARBA" id="ARBA00022691"/>
    </source>
</evidence>
<keyword evidence="6" id="KW-1185">Reference proteome</keyword>
<evidence type="ECO:0000256" key="2">
    <source>
        <dbReference type="ARBA" id="ARBA00022679"/>
    </source>
</evidence>
<evidence type="ECO:0000256" key="4">
    <source>
        <dbReference type="ARBA" id="ARBA00023453"/>
    </source>
</evidence>
<name>A0A9J6FLR3_HAELO</name>
<dbReference type="Pfam" id="PF01596">
    <property type="entry name" value="Methyltransf_3"/>
    <property type="match status" value="1"/>
</dbReference>